<accession>A0A9P9JF09</accession>
<organism evidence="1 2">
    <name type="scientific">Dactylonectria estremocensis</name>
    <dbReference type="NCBI Taxonomy" id="1079267"/>
    <lineage>
        <taxon>Eukaryota</taxon>
        <taxon>Fungi</taxon>
        <taxon>Dikarya</taxon>
        <taxon>Ascomycota</taxon>
        <taxon>Pezizomycotina</taxon>
        <taxon>Sordariomycetes</taxon>
        <taxon>Hypocreomycetidae</taxon>
        <taxon>Hypocreales</taxon>
        <taxon>Nectriaceae</taxon>
        <taxon>Dactylonectria</taxon>
    </lineage>
</organism>
<reference evidence="1" key="1">
    <citation type="journal article" date="2021" name="Nat. Commun.">
        <title>Genetic determinants of endophytism in the Arabidopsis root mycobiome.</title>
        <authorList>
            <person name="Mesny F."/>
            <person name="Miyauchi S."/>
            <person name="Thiergart T."/>
            <person name="Pickel B."/>
            <person name="Atanasova L."/>
            <person name="Karlsson M."/>
            <person name="Huettel B."/>
            <person name="Barry K.W."/>
            <person name="Haridas S."/>
            <person name="Chen C."/>
            <person name="Bauer D."/>
            <person name="Andreopoulos W."/>
            <person name="Pangilinan J."/>
            <person name="LaButti K."/>
            <person name="Riley R."/>
            <person name="Lipzen A."/>
            <person name="Clum A."/>
            <person name="Drula E."/>
            <person name="Henrissat B."/>
            <person name="Kohler A."/>
            <person name="Grigoriev I.V."/>
            <person name="Martin F.M."/>
            <person name="Hacquard S."/>
        </authorList>
    </citation>
    <scope>NUCLEOTIDE SEQUENCE</scope>
    <source>
        <strain evidence="1">MPI-CAGE-AT-0021</strain>
    </source>
</reference>
<evidence type="ECO:0000313" key="1">
    <source>
        <dbReference type="EMBL" id="KAH7158070.1"/>
    </source>
</evidence>
<protein>
    <submittedName>
        <fullName evidence="1">Uncharacterized protein</fullName>
    </submittedName>
</protein>
<proteinExistence type="predicted"/>
<dbReference type="EMBL" id="JAGMUU010000003">
    <property type="protein sequence ID" value="KAH7158070.1"/>
    <property type="molecule type" value="Genomic_DNA"/>
</dbReference>
<sequence length="155" mass="17442">MAFCRTAVWFCFVHPNGINAHAHAQALRWGHIEAGCARQSIAVYHNRPLLRLVGLIGHRPRCRLIFSCRRCSGMKMRNMELSKSRPLLKGFIKGGRRSLSKRNSGWPNIQSCRSYCARYGMCSPFLHQSLNKGLASLASWHNITSGYGQEPEGQG</sequence>
<gene>
    <name evidence="1" type="ORF">B0J13DRAFT_543481</name>
</gene>
<keyword evidence="2" id="KW-1185">Reference proteome</keyword>
<comment type="caution">
    <text evidence="1">The sequence shown here is derived from an EMBL/GenBank/DDBJ whole genome shotgun (WGS) entry which is preliminary data.</text>
</comment>
<dbReference type="AlphaFoldDB" id="A0A9P9JF09"/>
<evidence type="ECO:0000313" key="2">
    <source>
        <dbReference type="Proteomes" id="UP000717696"/>
    </source>
</evidence>
<name>A0A9P9JF09_9HYPO</name>
<dbReference type="Proteomes" id="UP000717696">
    <property type="component" value="Unassembled WGS sequence"/>
</dbReference>